<sequence length="398" mass="45074">MTQPSPYPIPAGLTPIPEEQLDLRPDSEVDHDLLHPRPVSDEKNIWLFWDTGFAQMHGYAQRNVRTWHRRFSRQGWVVRVLDRLPDSPLNVANFLDVTDPAVFPRAFRDGTLAGRYGAQHTSDLVRWPLLLRYGGVYADVGLMPIGDLDWLWRETVGNESSPLEVVTFTMNGRDLTNYFLASGRDNPLFLRCHQLLLALWAADGGKTTTDGMCNSPLLRGVPKMARTLSFEEDGRVYGPDEVSDLLSDYIVQGQAAALVMGLVDDEGGWDGPRYVREHVWASDYMEASQLVNELTAWDGPKAFALMSLPLPREGKGEEAESEEQRQAREILAHGLILRVLGPTLGSLWRANEGSDDVPGTYAHWLRYGMLHWRQESLPKRWEFEVVEPFKRGPLLREA</sequence>
<dbReference type="SUPFAM" id="SSF53448">
    <property type="entry name" value="Nucleotide-diphospho-sugar transferases"/>
    <property type="match status" value="1"/>
</dbReference>
<evidence type="ECO:0008006" key="3">
    <source>
        <dbReference type="Google" id="ProtNLM"/>
    </source>
</evidence>
<evidence type="ECO:0000313" key="2">
    <source>
        <dbReference type="Proteomes" id="UP001433268"/>
    </source>
</evidence>
<dbReference type="Gene3D" id="3.90.550.20">
    <property type="match status" value="1"/>
</dbReference>
<reference evidence="1 2" key="1">
    <citation type="submission" date="2023-01" db="EMBL/GenBank/DDBJ databases">
        <title>Analysis of 21 Apiospora genomes using comparative genomics revels a genus with tremendous synthesis potential of carbohydrate active enzymes and secondary metabolites.</title>
        <authorList>
            <person name="Sorensen T."/>
        </authorList>
    </citation>
    <scope>NUCLEOTIDE SEQUENCE [LARGE SCALE GENOMIC DNA]</scope>
    <source>
        <strain evidence="1 2">CBS 114990</strain>
    </source>
</reference>
<evidence type="ECO:0000313" key="1">
    <source>
        <dbReference type="EMBL" id="KAK8066288.1"/>
    </source>
</evidence>
<organism evidence="1 2">
    <name type="scientific">Apiospora hydei</name>
    <dbReference type="NCBI Taxonomy" id="1337664"/>
    <lineage>
        <taxon>Eukaryota</taxon>
        <taxon>Fungi</taxon>
        <taxon>Dikarya</taxon>
        <taxon>Ascomycota</taxon>
        <taxon>Pezizomycotina</taxon>
        <taxon>Sordariomycetes</taxon>
        <taxon>Xylariomycetidae</taxon>
        <taxon>Amphisphaeriales</taxon>
        <taxon>Apiosporaceae</taxon>
        <taxon>Apiospora</taxon>
    </lineage>
</organism>
<dbReference type="InterPro" id="IPR029044">
    <property type="entry name" value="Nucleotide-diphossugar_trans"/>
</dbReference>
<dbReference type="Pfam" id="PF05704">
    <property type="entry name" value="Caps_synth"/>
    <property type="match status" value="1"/>
</dbReference>
<dbReference type="RefSeq" id="XP_066663041.1">
    <property type="nucleotide sequence ID" value="XM_066817349.1"/>
</dbReference>
<protein>
    <recommendedName>
        <fullName evidence="3">Capsule polysaccharide biosynthesis protein</fullName>
    </recommendedName>
</protein>
<comment type="caution">
    <text evidence="1">The sequence shown here is derived from an EMBL/GenBank/DDBJ whole genome shotgun (WGS) entry which is preliminary data.</text>
</comment>
<dbReference type="Proteomes" id="UP001433268">
    <property type="component" value="Unassembled WGS sequence"/>
</dbReference>
<proteinExistence type="predicted"/>
<name>A0ABR1V8J0_9PEZI</name>
<dbReference type="InterPro" id="IPR008441">
    <property type="entry name" value="AfumC-like_glycosyl_Trfase"/>
</dbReference>
<keyword evidence="2" id="KW-1185">Reference proteome</keyword>
<dbReference type="EMBL" id="JAQQWN010000009">
    <property type="protein sequence ID" value="KAK8066288.1"/>
    <property type="molecule type" value="Genomic_DNA"/>
</dbReference>
<gene>
    <name evidence="1" type="ORF">PG997_013035</name>
</gene>
<dbReference type="GeneID" id="92050409"/>
<accession>A0ABR1V8J0</accession>